<reference evidence="8 9" key="1">
    <citation type="journal article" date="2015" name="Int J Genomics">
        <title>Comparative Genomics Revealed Genetic Diversity and Species/Strain-Level Differences in Carbohydrate Metabolism of Three Probiotic Bifidobacterial Species.</title>
        <authorList>
            <person name="Odamaki T."/>
            <person name="Horigome A."/>
            <person name="Sugahara H."/>
            <person name="Hashikura N."/>
            <person name="Minami J."/>
            <person name="Xiao J.Z."/>
            <person name="Abe F."/>
        </authorList>
    </citation>
    <scope>NUCLEOTIDE SEQUENCE [LARGE SCALE GENOMIC DNA]</scope>
    <source>
        <strain evidence="8 9">MCC 1114</strain>
    </source>
</reference>
<keyword evidence="4 6" id="KW-1133">Transmembrane helix</keyword>
<feature type="transmembrane region" description="Helical" evidence="6">
    <location>
        <begin position="20"/>
        <end position="43"/>
    </location>
</feature>
<comment type="subcellular location">
    <subcellularLocation>
        <location evidence="1">Cell membrane</location>
        <topology evidence="1">Multi-pass membrane protein</topology>
    </subcellularLocation>
</comment>
<dbReference type="PATRIC" id="fig|1365964.3.peg.1135"/>
<dbReference type="SUPFAM" id="SSF103473">
    <property type="entry name" value="MFS general substrate transporter"/>
    <property type="match status" value="1"/>
</dbReference>
<dbReference type="AlphaFoldDB" id="A0A0L7D0W8"/>
<dbReference type="Gene3D" id="1.20.1720.10">
    <property type="entry name" value="Multidrug resistance protein D"/>
    <property type="match status" value="1"/>
</dbReference>
<feature type="transmembrane region" description="Helical" evidence="6">
    <location>
        <begin position="79"/>
        <end position="100"/>
    </location>
</feature>
<gene>
    <name evidence="8" type="ORF">BBM1114_05630</name>
</gene>
<evidence type="ECO:0000256" key="6">
    <source>
        <dbReference type="SAM" id="Phobius"/>
    </source>
</evidence>
<dbReference type="PROSITE" id="PS50850">
    <property type="entry name" value="MFS"/>
    <property type="match status" value="1"/>
</dbReference>
<dbReference type="Pfam" id="PF07690">
    <property type="entry name" value="MFS_1"/>
    <property type="match status" value="1"/>
</dbReference>
<keyword evidence="5 6" id="KW-0472">Membrane</keyword>
<evidence type="ECO:0000256" key="1">
    <source>
        <dbReference type="ARBA" id="ARBA00004651"/>
    </source>
</evidence>
<dbReference type="GO" id="GO:0022857">
    <property type="term" value="F:transmembrane transporter activity"/>
    <property type="evidence" value="ECO:0007669"/>
    <property type="project" value="InterPro"/>
</dbReference>
<protein>
    <recommendedName>
        <fullName evidence="7">Major facilitator superfamily (MFS) profile domain-containing protein</fullName>
    </recommendedName>
</protein>
<dbReference type="InterPro" id="IPR011701">
    <property type="entry name" value="MFS"/>
</dbReference>
<dbReference type="InterPro" id="IPR020846">
    <property type="entry name" value="MFS_dom"/>
</dbReference>
<dbReference type="Proteomes" id="UP000036802">
    <property type="component" value="Unassembled WGS sequence"/>
</dbReference>
<evidence type="ECO:0000313" key="9">
    <source>
        <dbReference type="Proteomes" id="UP000036802"/>
    </source>
</evidence>
<name>A0A0L7D0W8_BIFBR</name>
<dbReference type="EMBL" id="AVQC01000009">
    <property type="protein sequence ID" value="KOA65639.1"/>
    <property type="molecule type" value="Genomic_DNA"/>
</dbReference>
<sequence length="114" mass="12801">MMLYAPPTLMREFNVPSSTVQWLTTGFMLTNGIMIPVTAFLIETFTTRQLFLYAMGMFFAGSLACALPPNFALLLAGRIIQACGAGVLMTLLQTVLLRVYPPERRGHRLWAWRS</sequence>
<dbReference type="GO" id="GO:0005886">
    <property type="term" value="C:plasma membrane"/>
    <property type="evidence" value="ECO:0007669"/>
    <property type="project" value="UniProtKB-SubCell"/>
</dbReference>
<dbReference type="PANTHER" id="PTHR42718">
    <property type="entry name" value="MAJOR FACILITATOR SUPERFAMILY MULTIDRUG TRANSPORTER MFSC"/>
    <property type="match status" value="1"/>
</dbReference>
<evidence type="ECO:0000256" key="5">
    <source>
        <dbReference type="ARBA" id="ARBA00023136"/>
    </source>
</evidence>
<dbReference type="PANTHER" id="PTHR42718:SF9">
    <property type="entry name" value="MAJOR FACILITATOR SUPERFAMILY MULTIDRUG TRANSPORTER MFSC"/>
    <property type="match status" value="1"/>
</dbReference>
<evidence type="ECO:0000259" key="7">
    <source>
        <dbReference type="PROSITE" id="PS50850"/>
    </source>
</evidence>
<evidence type="ECO:0000313" key="8">
    <source>
        <dbReference type="EMBL" id="KOA65639.1"/>
    </source>
</evidence>
<keyword evidence="3 6" id="KW-0812">Transmembrane</keyword>
<evidence type="ECO:0000256" key="3">
    <source>
        <dbReference type="ARBA" id="ARBA00022692"/>
    </source>
</evidence>
<accession>A0A0L7D0W8</accession>
<proteinExistence type="predicted"/>
<dbReference type="InterPro" id="IPR036259">
    <property type="entry name" value="MFS_trans_sf"/>
</dbReference>
<evidence type="ECO:0000256" key="4">
    <source>
        <dbReference type="ARBA" id="ARBA00022989"/>
    </source>
</evidence>
<feature type="domain" description="Major facilitator superfamily (MFS) profile" evidence="7">
    <location>
        <begin position="1"/>
        <end position="114"/>
    </location>
</feature>
<comment type="caution">
    <text evidence="8">The sequence shown here is derived from an EMBL/GenBank/DDBJ whole genome shotgun (WGS) entry which is preliminary data.</text>
</comment>
<keyword evidence="2" id="KW-0813">Transport</keyword>
<organism evidence="8 9">
    <name type="scientific">Bifidobacterium breve MCC 1114</name>
    <dbReference type="NCBI Taxonomy" id="1365964"/>
    <lineage>
        <taxon>Bacteria</taxon>
        <taxon>Bacillati</taxon>
        <taxon>Actinomycetota</taxon>
        <taxon>Actinomycetes</taxon>
        <taxon>Bifidobacteriales</taxon>
        <taxon>Bifidobacteriaceae</taxon>
        <taxon>Bifidobacterium</taxon>
    </lineage>
</organism>
<feature type="transmembrane region" description="Helical" evidence="6">
    <location>
        <begin position="50"/>
        <end position="73"/>
    </location>
</feature>
<dbReference type="RefSeq" id="WP_080989061.1">
    <property type="nucleotide sequence ID" value="NZ_AVQC01000009.1"/>
</dbReference>
<evidence type="ECO:0000256" key="2">
    <source>
        <dbReference type="ARBA" id="ARBA00022448"/>
    </source>
</evidence>